<gene>
    <name evidence="2" type="ORF">HXA33_12480</name>
</gene>
<dbReference type="InterPro" id="IPR025559">
    <property type="entry name" value="Eis_dom"/>
</dbReference>
<feature type="domain" description="N-acetyltransferase" evidence="1">
    <location>
        <begin position="1"/>
        <end position="146"/>
    </location>
</feature>
<dbReference type="InterPro" id="IPR036527">
    <property type="entry name" value="SCP2_sterol-bd_dom_sf"/>
</dbReference>
<dbReference type="PANTHER" id="PTHR37817:SF1">
    <property type="entry name" value="N-ACETYLTRANSFERASE EIS"/>
    <property type="match status" value="1"/>
</dbReference>
<reference evidence="2" key="1">
    <citation type="submission" date="2020-06" db="EMBL/GenBank/DDBJ databases">
        <title>Insight into the genomes of haloalkaliphilic bacilli from Kenyan soda lakes.</title>
        <authorList>
            <person name="Mwirichia R."/>
            <person name="Villamizar G.C."/>
            <person name="Poehlein A."/>
            <person name="Mugweru J."/>
            <person name="Kipnyargis A."/>
            <person name="Kiplimo D."/>
            <person name="Orwa P."/>
            <person name="Daniel R."/>
        </authorList>
    </citation>
    <scope>NUCLEOTIDE SEQUENCE</scope>
    <source>
        <strain evidence="2">B1096_S55</strain>
    </source>
</reference>
<dbReference type="InterPro" id="IPR016181">
    <property type="entry name" value="Acyl_CoA_acyltransferase"/>
</dbReference>
<dbReference type="Pfam" id="PF13527">
    <property type="entry name" value="Acetyltransf_9"/>
    <property type="match status" value="1"/>
</dbReference>
<evidence type="ECO:0000313" key="2">
    <source>
        <dbReference type="EMBL" id="MCR6097362.1"/>
    </source>
</evidence>
<dbReference type="GO" id="GO:0030649">
    <property type="term" value="P:aminoglycoside antibiotic catabolic process"/>
    <property type="evidence" value="ECO:0007669"/>
    <property type="project" value="TreeGrafter"/>
</dbReference>
<name>A0A9Q4B3K2_SALAG</name>
<protein>
    <submittedName>
        <fullName evidence="2">GNAT family N-acetyltransferase</fullName>
    </submittedName>
</protein>
<dbReference type="CDD" id="cd04301">
    <property type="entry name" value="NAT_SF"/>
    <property type="match status" value="1"/>
</dbReference>
<dbReference type="SUPFAM" id="SSF55718">
    <property type="entry name" value="SCP-like"/>
    <property type="match status" value="1"/>
</dbReference>
<dbReference type="Proteomes" id="UP001057753">
    <property type="component" value="Unassembled WGS sequence"/>
</dbReference>
<dbReference type="RefSeq" id="WP_257821760.1">
    <property type="nucleotide sequence ID" value="NZ_JABXYM010000001.1"/>
</dbReference>
<evidence type="ECO:0000313" key="3">
    <source>
        <dbReference type="Proteomes" id="UP001057753"/>
    </source>
</evidence>
<dbReference type="SUPFAM" id="SSF55729">
    <property type="entry name" value="Acyl-CoA N-acyltransferases (Nat)"/>
    <property type="match status" value="1"/>
</dbReference>
<dbReference type="Pfam" id="PF17668">
    <property type="entry name" value="Acetyltransf_17"/>
    <property type="match status" value="1"/>
</dbReference>
<dbReference type="Gene3D" id="3.40.630.30">
    <property type="match status" value="2"/>
</dbReference>
<dbReference type="Gene3D" id="3.30.1050.10">
    <property type="entry name" value="SCP2 sterol-binding domain"/>
    <property type="match status" value="1"/>
</dbReference>
<dbReference type="PANTHER" id="PTHR37817">
    <property type="entry name" value="N-ACETYLTRANSFERASE EIS"/>
    <property type="match status" value="1"/>
</dbReference>
<keyword evidence="3" id="KW-1185">Reference proteome</keyword>
<dbReference type="EMBL" id="JABXYM010000001">
    <property type="protein sequence ID" value="MCR6097362.1"/>
    <property type="molecule type" value="Genomic_DNA"/>
</dbReference>
<dbReference type="InterPro" id="IPR051554">
    <property type="entry name" value="Acetyltransferase_Eis"/>
</dbReference>
<organism evidence="2 3">
    <name type="scientific">Salipaludibacillus agaradhaerens</name>
    <name type="common">Bacillus agaradhaerens</name>
    <dbReference type="NCBI Taxonomy" id="76935"/>
    <lineage>
        <taxon>Bacteria</taxon>
        <taxon>Bacillati</taxon>
        <taxon>Bacillota</taxon>
        <taxon>Bacilli</taxon>
        <taxon>Bacillales</taxon>
        <taxon>Bacillaceae</taxon>
    </lineage>
</organism>
<dbReference type="PROSITE" id="PS51186">
    <property type="entry name" value="GNAT"/>
    <property type="match status" value="1"/>
</dbReference>
<accession>A0A9Q4B3K2</accession>
<comment type="caution">
    <text evidence="2">The sequence shown here is derived from an EMBL/GenBank/DDBJ whole genome shotgun (WGS) entry which is preliminary data.</text>
</comment>
<dbReference type="Pfam" id="PF13530">
    <property type="entry name" value="SCP2_2"/>
    <property type="match status" value="1"/>
</dbReference>
<dbReference type="InterPro" id="IPR000182">
    <property type="entry name" value="GNAT_dom"/>
</dbReference>
<dbReference type="InterPro" id="IPR041380">
    <property type="entry name" value="Acetyltransf_17"/>
</dbReference>
<dbReference type="AlphaFoldDB" id="A0A9Q4B3K2"/>
<evidence type="ECO:0000259" key="1">
    <source>
        <dbReference type="PROSITE" id="PS51186"/>
    </source>
</evidence>
<proteinExistence type="predicted"/>
<sequence>MIRKLKPSELEDSIRLSEFAFQYEMTEEERRERLSSLDPDVTWVMEENGVIMSKASVLPFHVYIDGKPFKMGGVAGVATWPEYRRSGLVSQLLKHALKDMKENGQSLSFLHPFSIPFYRKFGWELFSDEAKLTLSKEQLPGRLPHNGHVKRIEPDYTAIDDVYQQWAKRYSGTLVRDEKWWKDSLFKRKKGMLAAYYHGDQCTGYMIYTVKERKMTIHELIWITPDARNGLMSFISNHDSMIETVSITTAPHERLPFLLPDPKVKHKVTSYFMARIVDVHSFLKEYPFKWDSDAGSLIFHVTDETCEWNNGTYIIKFSETKENEIEFFPFSEKTKEGVSCQHAPKKGIHVDVRMLTAILLGSQSPQTLAEEALIESDKKTLAALITCLPPLKPFLYDFF</sequence>
<dbReference type="GO" id="GO:0034069">
    <property type="term" value="F:aminoglycoside N-acetyltransferase activity"/>
    <property type="evidence" value="ECO:0007669"/>
    <property type="project" value="TreeGrafter"/>
</dbReference>